<feature type="region of interest" description="Disordered" evidence="1">
    <location>
        <begin position="302"/>
        <end position="323"/>
    </location>
</feature>
<organism evidence="4 5">
    <name type="scientific">Erythroxylum novogranatense</name>
    <dbReference type="NCBI Taxonomy" id="1862640"/>
    <lineage>
        <taxon>Eukaryota</taxon>
        <taxon>Viridiplantae</taxon>
        <taxon>Streptophyta</taxon>
        <taxon>Embryophyta</taxon>
        <taxon>Tracheophyta</taxon>
        <taxon>Spermatophyta</taxon>
        <taxon>Magnoliopsida</taxon>
        <taxon>eudicotyledons</taxon>
        <taxon>Gunneridae</taxon>
        <taxon>Pentapetalae</taxon>
        <taxon>rosids</taxon>
        <taxon>fabids</taxon>
        <taxon>Malpighiales</taxon>
        <taxon>Erythroxylaceae</taxon>
        <taxon>Erythroxylum</taxon>
    </lineage>
</organism>
<accession>A0AAV8U8Z4</accession>
<feature type="transmembrane region" description="Helical" evidence="2">
    <location>
        <begin position="249"/>
        <end position="273"/>
    </location>
</feature>
<dbReference type="EMBL" id="JAIWQS010000008">
    <property type="protein sequence ID" value="KAJ8898896.1"/>
    <property type="molecule type" value="Genomic_DNA"/>
</dbReference>
<dbReference type="Pfam" id="PF06697">
    <property type="entry name" value="DUF1191"/>
    <property type="match status" value="1"/>
</dbReference>
<evidence type="ECO:0000256" key="1">
    <source>
        <dbReference type="SAM" id="MobiDB-lite"/>
    </source>
</evidence>
<reference evidence="4 5" key="1">
    <citation type="submission" date="2021-09" db="EMBL/GenBank/DDBJ databases">
        <title>Genomic insights and catalytic innovation underlie evolution of tropane alkaloids biosynthesis.</title>
        <authorList>
            <person name="Wang Y.-J."/>
            <person name="Tian T."/>
            <person name="Huang J.-P."/>
            <person name="Huang S.-X."/>
        </authorList>
    </citation>
    <scope>NUCLEOTIDE SEQUENCE [LARGE SCALE GENOMIC DNA]</scope>
    <source>
        <strain evidence="4">KIB-2018</strain>
        <tissue evidence="4">Leaf</tissue>
    </source>
</reference>
<dbReference type="InterPro" id="IPR010605">
    <property type="entry name" value="DUF1191"/>
</dbReference>
<dbReference type="PROSITE" id="PS51257">
    <property type="entry name" value="PROKAR_LIPOPROTEIN"/>
    <property type="match status" value="1"/>
</dbReference>
<name>A0AAV8U8Z4_9ROSI</name>
<gene>
    <name evidence="4" type="ORF">K2173_008205</name>
</gene>
<evidence type="ECO:0008006" key="6">
    <source>
        <dbReference type="Google" id="ProtNLM"/>
    </source>
</evidence>
<evidence type="ECO:0000256" key="3">
    <source>
        <dbReference type="SAM" id="SignalP"/>
    </source>
</evidence>
<proteinExistence type="predicted"/>
<evidence type="ECO:0000256" key="2">
    <source>
        <dbReference type="SAM" id="Phobius"/>
    </source>
</evidence>
<protein>
    <recommendedName>
        <fullName evidence="6">Transmembrane protein</fullName>
    </recommendedName>
</protein>
<evidence type="ECO:0000313" key="4">
    <source>
        <dbReference type="EMBL" id="KAJ8898896.1"/>
    </source>
</evidence>
<feature type="compositionally biased region" description="Low complexity" evidence="1">
    <location>
        <begin position="225"/>
        <end position="240"/>
    </location>
</feature>
<evidence type="ECO:0000313" key="5">
    <source>
        <dbReference type="Proteomes" id="UP001159364"/>
    </source>
</evidence>
<dbReference type="Gene3D" id="1.20.5.930">
    <property type="entry name" value="Bicelle-embedded integrin alpha(iib) transmembrane segment"/>
    <property type="match status" value="1"/>
</dbReference>
<sequence>MMVMGLRTMLLLLLLPLVLACFLGVFAQPPNAPRDLDTLLQNYAFRAFVRPKTGVLYDGFVPSNLSGIQIAAIRLRSGSLRKRGFPMYKEFHIPSGLMVRPYVERLVLVYQNLGNWSVAYYPLPNYTYLTPVLGLLAYSASNLSATNLPQLEIQPSEDPISIRFSDVKSAPMGSVPKCVMFDLQGLVSFSNANGNVCSTSQQGHFSLVVESGSVSPSPSPPSSIPPSTSGSNVSPGPSGVEGKKKKSRLWIIIGSVLGGLLMLVFLSFLVIWVHDLKQRKEIQRLERAAELGEALHMTPVGESKAPAAAVTRTQPRLETEYVP</sequence>
<keyword evidence="2" id="KW-0812">Transmembrane</keyword>
<feature type="chain" id="PRO_5043328398" description="Transmembrane protein" evidence="3">
    <location>
        <begin position="28"/>
        <end position="323"/>
    </location>
</feature>
<keyword evidence="2" id="KW-1133">Transmembrane helix</keyword>
<dbReference type="PANTHER" id="PTHR33512">
    <property type="entry name" value="PROTEIN, PUTATIVE (DUF1191)-RELATED"/>
    <property type="match status" value="1"/>
</dbReference>
<dbReference type="GO" id="GO:0016020">
    <property type="term" value="C:membrane"/>
    <property type="evidence" value="ECO:0007669"/>
    <property type="project" value="TreeGrafter"/>
</dbReference>
<keyword evidence="3" id="KW-0732">Signal</keyword>
<keyword evidence="5" id="KW-1185">Reference proteome</keyword>
<keyword evidence="2" id="KW-0472">Membrane</keyword>
<dbReference type="PANTHER" id="PTHR33512:SF14">
    <property type="entry name" value="EXPRESSED PROTEIN"/>
    <property type="match status" value="1"/>
</dbReference>
<dbReference type="Proteomes" id="UP001159364">
    <property type="component" value="Linkage Group LG08"/>
</dbReference>
<feature type="region of interest" description="Disordered" evidence="1">
    <location>
        <begin position="210"/>
        <end position="242"/>
    </location>
</feature>
<comment type="caution">
    <text evidence="4">The sequence shown here is derived from an EMBL/GenBank/DDBJ whole genome shotgun (WGS) entry which is preliminary data.</text>
</comment>
<dbReference type="AlphaFoldDB" id="A0AAV8U8Z4"/>
<feature type="signal peptide" evidence="3">
    <location>
        <begin position="1"/>
        <end position="27"/>
    </location>
</feature>